<proteinExistence type="predicted"/>
<gene>
    <name evidence="2" type="ORF">mRhiFer1_009933</name>
</gene>
<protein>
    <submittedName>
        <fullName evidence="2">Uncharacterized protein</fullName>
    </submittedName>
</protein>
<evidence type="ECO:0000256" key="1">
    <source>
        <dbReference type="SAM" id="MobiDB-lite"/>
    </source>
</evidence>
<comment type="caution">
    <text evidence="2">The sequence shown here is derived from an EMBL/GenBank/DDBJ whole genome shotgun (WGS) entry which is preliminary data.</text>
</comment>
<dbReference type="AlphaFoldDB" id="A0A7J7YIM5"/>
<feature type="region of interest" description="Disordered" evidence="1">
    <location>
        <begin position="1"/>
        <end position="50"/>
    </location>
</feature>
<reference evidence="2 3" key="1">
    <citation type="journal article" date="2020" name="Nature">
        <title>Six reference-quality genomes reveal evolution of bat adaptations.</title>
        <authorList>
            <person name="Jebb D."/>
            <person name="Huang Z."/>
            <person name="Pippel M."/>
            <person name="Hughes G.M."/>
            <person name="Lavrichenko K."/>
            <person name="Devanna P."/>
            <person name="Winkler S."/>
            <person name="Jermiin L.S."/>
            <person name="Skirmuntt E.C."/>
            <person name="Katzourakis A."/>
            <person name="Burkitt-Gray L."/>
            <person name="Ray D.A."/>
            <person name="Sullivan K.A.M."/>
            <person name="Roscito J.G."/>
            <person name="Kirilenko B.M."/>
            <person name="Davalos L.M."/>
            <person name="Corthals A.P."/>
            <person name="Power M.L."/>
            <person name="Jones G."/>
            <person name="Ransome R.D."/>
            <person name="Dechmann D.K.N."/>
            <person name="Locatelli A.G."/>
            <person name="Puechmaille S.J."/>
            <person name="Fedrigo O."/>
            <person name="Jarvis E.D."/>
            <person name="Hiller M."/>
            <person name="Vernes S.C."/>
            <person name="Myers E.W."/>
            <person name="Teeling E.C."/>
        </authorList>
    </citation>
    <scope>NUCLEOTIDE SEQUENCE [LARGE SCALE GENOMIC DNA]</scope>
    <source>
        <strain evidence="2">MRhiFer1</strain>
        <tissue evidence="2">Lung</tissue>
    </source>
</reference>
<evidence type="ECO:0000313" key="3">
    <source>
        <dbReference type="Proteomes" id="UP000585614"/>
    </source>
</evidence>
<sequence>MQENTRYPGRKLPPCAGQPHRLQLTDPTSEATEELPAGRRQCRSGPGHQHCSGLPVGGAVTATTPAWIGLSLALAASANSERAAQAASLPAFQVLVASREGNTGPSQLLIPGSCTAKNIGETEVYSLVIKKFVGEIKSFVHIQRKGKNQNKTKYRFMHIKNCS</sequence>
<name>A0A7J7YIM5_RHIFE</name>
<accession>A0A7J7YIM5</accession>
<evidence type="ECO:0000313" key="2">
    <source>
        <dbReference type="EMBL" id="KAF6361705.1"/>
    </source>
</evidence>
<dbReference type="Proteomes" id="UP000585614">
    <property type="component" value="Unassembled WGS sequence"/>
</dbReference>
<dbReference type="EMBL" id="JACAGC010000006">
    <property type="protein sequence ID" value="KAF6361705.1"/>
    <property type="molecule type" value="Genomic_DNA"/>
</dbReference>
<organism evidence="2 3">
    <name type="scientific">Rhinolophus ferrumequinum</name>
    <name type="common">Greater horseshoe bat</name>
    <dbReference type="NCBI Taxonomy" id="59479"/>
    <lineage>
        <taxon>Eukaryota</taxon>
        <taxon>Metazoa</taxon>
        <taxon>Chordata</taxon>
        <taxon>Craniata</taxon>
        <taxon>Vertebrata</taxon>
        <taxon>Euteleostomi</taxon>
        <taxon>Mammalia</taxon>
        <taxon>Eutheria</taxon>
        <taxon>Laurasiatheria</taxon>
        <taxon>Chiroptera</taxon>
        <taxon>Yinpterochiroptera</taxon>
        <taxon>Rhinolophoidea</taxon>
        <taxon>Rhinolophidae</taxon>
        <taxon>Rhinolophinae</taxon>
        <taxon>Rhinolophus</taxon>
    </lineage>
</organism>